<protein>
    <submittedName>
        <fullName evidence="3">Dienelactone hydrolase family protein</fullName>
    </submittedName>
</protein>
<proteinExistence type="predicted"/>
<feature type="domain" description="Dienelactone hydrolase" evidence="1">
    <location>
        <begin position="77"/>
        <end position="280"/>
    </location>
</feature>
<dbReference type="Pfam" id="PF23678">
    <property type="entry name" value="YqhI"/>
    <property type="match status" value="1"/>
</dbReference>
<sequence>MDQRIIDLYDEYTHAPLDRRVFLDRLTRLAGGTAAAFALLPALENNYALAAVVAQDDPRLAIATGSYDGATGPVKYYEAKPKEAAATTPAVLVIHENRGLNPHTQDTARRLAVAGFRAVAVDFLSPAGGTPADADKARDLIGALDPAATLGNAVAGVAFLAATGAKVGAVGFCWGGGLSGRLATASDKLSGAVVYYGMPPDAAEVPKIKAPLLLHYAGLDERINAAVPAFEAALKAAGVKYQAFVYDGKQHAFNNDTNEARYDKDAAELAWGRTIDFFKASLA</sequence>
<keyword evidence="4" id="KW-1185">Reference proteome</keyword>
<name>A0A418WA34_9PROT</name>
<dbReference type="InterPro" id="IPR029058">
    <property type="entry name" value="AB_hydrolase_fold"/>
</dbReference>
<dbReference type="InterPro" id="IPR051049">
    <property type="entry name" value="Dienelactone_hydrolase-like"/>
</dbReference>
<dbReference type="GO" id="GO:0016787">
    <property type="term" value="F:hydrolase activity"/>
    <property type="evidence" value="ECO:0007669"/>
    <property type="project" value="UniProtKB-KW"/>
</dbReference>
<dbReference type="Proteomes" id="UP000284605">
    <property type="component" value="Unassembled WGS sequence"/>
</dbReference>
<keyword evidence="3" id="KW-0378">Hydrolase</keyword>
<dbReference type="OrthoDB" id="9771666at2"/>
<evidence type="ECO:0000313" key="4">
    <source>
        <dbReference type="Proteomes" id="UP000284605"/>
    </source>
</evidence>
<organism evidence="3 4">
    <name type="scientific">Oleomonas cavernae</name>
    <dbReference type="NCBI Taxonomy" id="2320859"/>
    <lineage>
        <taxon>Bacteria</taxon>
        <taxon>Pseudomonadati</taxon>
        <taxon>Pseudomonadota</taxon>
        <taxon>Alphaproteobacteria</taxon>
        <taxon>Acetobacterales</taxon>
        <taxon>Acetobacteraceae</taxon>
        <taxon>Oleomonas</taxon>
    </lineage>
</organism>
<evidence type="ECO:0000259" key="2">
    <source>
        <dbReference type="Pfam" id="PF23678"/>
    </source>
</evidence>
<dbReference type="PANTHER" id="PTHR46623:SF6">
    <property type="entry name" value="ALPHA_BETA-HYDROLASES SUPERFAMILY PROTEIN"/>
    <property type="match status" value="1"/>
</dbReference>
<dbReference type="InterPro" id="IPR057802">
    <property type="entry name" value="YqhI_dom"/>
</dbReference>
<accession>A0A418WA34</accession>
<dbReference type="RefSeq" id="WP_119777551.1">
    <property type="nucleotide sequence ID" value="NZ_QYUK01000011.1"/>
</dbReference>
<dbReference type="Pfam" id="PF01738">
    <property type="entry name" value="DLH"/>
    <property type="match status" value="1"/>
</dbReference>
<feature type="domain" description="YqhI" evidence="2">
    <location>
        <begin position="2"/>
        <end position="25"/>
    </location>
</feature>
<reference evidence="3 4" key="1">
    <citation type="submission" date="2018-09" db="EMBL/GenBank/DDBJ databases">
        <authorList>
            <person name="Zhu H."/>
        </authorList>
    </citation>
    <scope>NUCLEOTIDE SEQUENCE [LARGE SCALE GENOMIC DNA]</scope>
    <source>
        <strain evidence="3 4">K1W22B-8</strain>
    </source>
</reference>
<evidence type="ECO:0000259" key="1">
    <source>
        <dbReference type="Pfam" id="PF01738"/>
    </source>
</evidence>
<dbReference type="EMBL" id="QYUK01000011">
    <property type="protein sequence ID" value="RJF86907.1"/>
    <property type="molecule type" value="Genomic_DNA"/>
</dbReference>
<dbReference type="PANTHER" id="PTHR46623">
    <property type="entry name" value="CARBOXYMETHYLENEBUTENOLIDASE-RELATED"/>
    <property type="match status" value="1"/>
</dbReference>
<dbReference type="AlphaFoldDB" id="A0A418WA34"/>
<gene>
    <name evidence="3" type="ORF">D3874_07640</name>
</gene>
<comment type="caution">
    <text evidence="3">The sequence shown here is derived from an EMBL/GenBank/DDBJ whole genome shotgun (WGS) entry which is preliminary data.</text>
</comment>
<dbReference type="SUPFAM" id="SSF53474">
    <property type="entry name" value="alpha/beta-Hydrolases"/>
    <property type="match status" value="1"/>
</dbReference>
<dbReference type="Gene3D" id="3.40.50.1820">
    <property type="entry name" value="alpha/beta hydrolase"/>
    <property type="match status" value="1"/>
</dbReference>
<dbReference type="InterPro" id="IPR002925">
    <property type="entry name" value="Dienelactn_hydro"/>
</dbReference>
<evidence type="ECO:0000313" key="3">
    <source>
        <dbReference type="EMBL" id="RJF86907.1"/>
    </source>
</evidence>